<feature type="domain" description="Carboxyltransferase" evidence="5">
    <location>
        <begin position="281"/>
        <end position="569"/>
    </location>
</feature>
<dbReference type="InterPro" id="IPR003778">
    <property type="entry name" value="CT_A_B"/>
</dbReference>
<proteinExistence type="predicted"/>
<evidence type="ECO:0000313" key="6">
    <source>
        <dbReference type="EMBL" id="GGG77685.1"/>
    </source>
</evidence>
<feature type="domain" description="Carboxyltransferase" evidence="4">
    <location>
        <begin position="3"/>
        <end position="218"/>
    </location>
</feature>
<name>A0A917HFV0_9BACL</name>
<dbReference type="SUPFAM" id="SSF160467">
    <property type="entry name" value="PH0987 N-terminal domain-like"/>
    <property type="match status" value="1"/>
</dbReference>
<dbReference type="InterPro" id="IPR010016">
    <property type="entry name" value="PxpB"/>
</dbReference>
<evidence type="ECO:0000313" key="7">
    <source>
        <dbReference type="Proteomes" id="UP000600247"/>
    </source>
</evidence>
<dbReference type="Pfam" id="PF02626">
    <property type="entry name" value="CT_A_B"/>
    <property type="match status" value="1"/>
</dbReference>
<accession>A0A917HFV0</accession>
<dbReference type="SMART" id="SM00797">
    <property type="entry name" value="AHS2"/>
    <property type="match status" value="1"/>
</dbReference>
<dbReference type="NCBIfam" id="TIGR00724">
    <property type="entry name" value="urea_amlyse_rel"/>
    <property type="match status" value="1"/>
</dbReference>
<dbReference type="GO" id="GO:0016787">
    <property type="term" value="F:hydrolase activity"/>
    <property type="evidence" value="ECO:0007669"/>
    <property type="project" value="UniProtKB-KW"/>
</dbReference>
<keyword evidence="1" id="KW-0547">Nucleotide-binding</keyword>
<dbReference type="Gene3D" id="2.40.100.10">
    <property type="entry name" value="Cyclophilin-like"/>
    <property type="match status" value="2"/>
</dbReference>
<dbReference type="InterPro" id="IPR003833">
    <property type="entry name" value="CT_C_D"/>
</dbReference>
<keyword evidence="7" id="KW-1185">Reference proteome</keyword>
<evidence type="ECO:0000256" key="2">
    <source>
        <dbReference type="ARBA" id="ARBA00022801"/>
    </source>
</evidence>
<organism evidence="6 7">
    <name type="scientific">Paenibacillus radicis</name>
    <name type="common">ex Gao et al. 2016</name>
    <dbReference type="NCBI Taxonomy" id="1737354"/>
    <lineage>
        <taxon>Bacteria</taxon>
        <taxon>Bacillati</taxon>
        <taxon>Bacillota</taxon>
        <taxon>Bacilli</taxon>
        <taxon>Bacillales</taxon>
        <taxon>Paenibacillaceae</taxon>
        <taxon>Paenibacillus</taxon>
    </lineage>
</organism>
<reference evidence="6 7" key="1">
    <citation type="journal article" date="2014" name="Int. J. Syst. Evol. Microbiol.">
        <title>Complete genome sequence of Corynebacterium casei LMG S-19264T (=DSM 44701T), isolated from a smear-ripened cheese.</title>
        <authorList>
            <consortium name="US DOE Joint Genome Institute (JGI-PGF)"/>
            <person name="Walter F."/>
            <person name="Albersmeier A."/>
            <person name="Kalinowski J."/>
            <person name="Ruckert C."/>
        </authorList>
    </citation>
    <scope>NUCLEOTIDE SEQUENCE [LARGE SCALE GENOMIC DNA]</scope>
    <source>
        <strain evidence="6 7">CGMCC 1.15286</strain>
    </source>
</reference>
<dbReference type="AlphaFoldDB" id="A0A917HFV0"/>
<comment type="caution">
    <text evidence="6">The sequence shown here is derived from an EMBL/GenBank/DDBJ whole genome shotgun (WGS) entry which is preliminary data.</text>
</comment>
<evidence type="ECO:0000256" key="1">
    <source>
        <dbReference type="ARBA" id="ARBA00022741"/>
    </source>
</evidence>
<gene>
    <name evidence="6" type="ORF">GCM10010918_38040</name>
</gene>
<keyword evidence="3" id="KW-0067">ATP-binding</keyword>
<evidence type="ECO:0000259" key="5">
    <source>
        <dbReference type="SMART" id="SM00797"/>
    </source>
</evidence>
<dbReference type="Gene3D" id="3.30.1360.40">
    <property type="match status" value="1"/>
</dbReference>
<dbReference type="SUPFAM" id="SSF50891">
    <property type="entry name" value="Cyclophilin-like"/>
    <property type="match status" value="2"/>
</dbReference>
<evidence type="ECO:0000259" key="4">
    <source>
        <dbReference type="SMART" id="SM00796"/>
    </source>
</evidence>
<keyword evidence="2" id="KW-0378">Hydrolase</keyword>
<dbReference type="SMART" id="SM00796">
    <property type="entry name" value="AHS1"/>
    <property type="match status" value="1"/>
</dbReference>
<sequence length="584" mass="62661">MQYELLPLGDRAIVLRLSQNKGTEEWRAMAAVAAAVEREASTWIMDAVPAYDTVTVIYDPSRLLALANPLEGETAYSLAERLLHKLIDSRTGSDWNREHPFQTIEIPVCYGGEHGPDLKEAAERSGLSAQQFVERHAAAPYTVAMIGFMPGFPYLSGLPEQLAQPRKAVPRAAVPAGSVGIAGGQTGIYPQSTPGGWQLIGRTAVKLYDIDREPPVLLKAGDRVRFVPADRLEEEEKAADNGEILMKQDELAESDFRPFAAIERPGMWTAIQHGGEAGLRAYGIPAGGAMDRYALRVANLLVGNDTSAAGLELTLAGPELVFSADQLITICGAPMSPTIDGEELPMWRPVWVRSGAVLRFGHASSGCRAYVAAAGGLEGRRATVGRRLAAGDRVPMQGGAELSRWAAAWAAALAEKAGSRNWAAASWFAQPSVYGGGASEAGIVLRAMPGSEYGQFSEAARELFFRERYRVAPASNRMGCRLEGAPLERLARGELLSHGVTPGTVQVPQGGAPIVLAADCQTTGGYPKIAHVATIDMPLLAQARPGDWLTFKRITLEEAQLLDLEGERELQLLAASIRSRLPLP</sequence>
<dbReference type="RefSeq" id="WP_188890764.1">
    <property type="nucleotide sequence ID" value="NZ_BMHY01000007.1"/>
</dbReference>
<protein>
    <recommendedName>
        <fullName evidence="8">5-oxoprolinase subunit PxpB</fullName>
    </recommendedName>
</protein>
<dbReference type="EMBL" id="BMHY01000007">
    <property type="protein sequence ID" value="GGG77685.1"/>
    <property type="molecule type" value="Genomic_DNA"/>
</dbReference>
<dbReference type="PANTHER" id="PTHR43309">
    <property type="entry name" value="5-OXOPROLINASE SUBUNIT C"/>
    <property type="match status" value="1"/>
</dbReference>
<dbReference type="GO" id="GO:0005524">
    <property type="term" value="F:ATP binding"/>
    <property type="evidence" value="ECO:0007669"/>
    <property type="project" value="UniProtKB-KW"/>
</dbReference>
<dbReference type="NCBIfam" id="TIGR00370">
    <property type="entry name" value="5-oxoprolinase subunit PxpB"/>
    <property type="match status" value="1"/>
</dbReference>
<evidence type="ECO:0008006" key="8">
    <source>
        <dbReference type="Google" id="ProtNLM"/>
    </source>
</evidence>
<dbReference type="Proteomes" id="UP000600247">
    <property type="component" value="Unassembled WGS sequence"/>
</dbReference>
<dbReference type="InterPro" id="IPR052708">
    <property type="entry name" value="PxpC"/>
</dbReference>
<evidence type="ECO:0000256" key="3">
    <source>
        <dbReference type="ARBA" id="ARBA00022840"/>
    </source>
</evidence>
<dbReference type="PANTHER" id="PTHR43309:SF5">
    <property type="entry name" value="5-OXOPROLINASE SUBUNIT C"/>
    <property type="match status" value="1"/>
</dbReference>
<dbReference type="InterPro" id="IPR029000">
    <property type="entry name" value="Cyclophilin-like_dom_sf"/>
</dbReference>
<dbReference type="Pfam" id="PF02682">
    <property type="entry name" value="CT_C_D"/>
    <property type="match status" value="1"/>
</dbReference>